<dbReference type="EMBL" id="JARBHB010000007">
    <property type="protein sequence ID" value="KAJ8878587.1"/>
    <property type="molecule type" value="Genomic_DNA"/>
</dbReference>
<accession>A0ABQ9H2U8</accession>
<dbReference type="Proteomes" id="UP001159363">
    <property type="component" value="Chromosome 6"/>
</dbReference>
<reference evidence="1 2" key="1">
    <citation type="submission" date="2023-02" db="EMBL/GenBank/DDBJ databases">
        <title>LHISI_Scaffold_Assembly.</title>
        <authorList>
            <person name="Stuart O.P."/>
            <person name="Cleave R."/>
            <person name="Magrath M.J.L."/>
            <person name="Mikheyev A.S."/>
        </authorList>
    </citation>
    <scope>NUCLEOTIDE SEQUENCE [LARGE SCALE GENOMIC DNA]</scope>
    <source>
        <strain evidence="1">Daus_M_001</strain>
        <tissue evidence="1">Leg muscle</tissue>
    </source>
</reference>
<name>A0ABQ9H2U8_9NEOP</name>
<proteinExistence type="predicted"/>
<keyword evidence="2" id="KW-1185">Reference proteome</keyword>
<evidence type="ECO:0000313" key="2">
    <source>
        <dbReference type="Proteomes" id="UP001159363"/>
    </source>
</evidence>
<organism evidence="1 2">
    <name type="scientific">Dryococelus australis</name>
    <dbReference type="NCBI Taxonomy" id="614101"/>
    <lineage>
        <taxon>Eukaryota</taxon>
        <taxon>Metazoa</taxon>
        <taxon>Ecdysozoa</taxon>
        <taxon>Arthropoda</taxon>
        <taxon>Hexapoda</taxon>
        <taxon>Insecta</taxon>
        <taxon>Pterygota</taxon>
        <taxon>Neoptera</taxon>
        <taxon>Polyneoptera</taxon>
        <taxon>Phasmatodea</taxon>
        <taxon>Verophasmatodea</taxon>
        <taxon>Anareolatae</taxon>
        <taxon>Phasmatidae</taxon>
        <taxon>Eurycanthinae</taxon>
        <taxon>Dryococelus</taxon>
    </lineage>
</organism>
<protein>
    <submittedName>
        <fullName evidence="1">Uncharacterized protein</fullName>
    </submittedName>
</protein>
<gene>
    <name evidence="1" type="ORF">PR048_019168</name>
</gene>
<sequence length="290" mass="31574">MHLKKSPCSAQLYVTYSGEMNNPEDTNSTLRSRTKVGSLRMILRHGMTLGDWDGELRRQRVPCTNQLLGVRGSGSGGVVARALASHHGVPGLIPSGFIPGISHVGIVLDDAACQRVFSGYSISLRPCIPEPLHPSVSFHVKSGDDRHLRVPAGKPMFDGVEMECSSMETVLKMDGAVHYPLPTARALLKVWVTLMLLRDCNLPKRCHSTRLRQGEGTVFSVCSREGALQVYQHKIVRSGEGADHAVGPSRLIHRYVEVLGSMAGGSTKLPTRLALVRSASVHLVTNVRCR</sequence>
<comment type="caution">
    <text evidence="1">The sequence shown here is derived from an EMBL/GenBank/DDBJ whole genome shotgun (WGS) entry which is preliminary data.</text>
</comment>
<evidence type="ECO:0000313" key="1">
    <source>
        <dbReference type="EMBL" id="KAJ8878587.1"/>
    </source>
</evidence>